<name>A0A1J0A3B5_9ENTE</name>
<dbReference type="Proteomes" id="UP000191200">
    <property type="component" value="Chromosome"/>
</dbReference>
<evidence type="ECO:0000313" key="2">
    <source>
        <dbReference type="Proteomes" id="UP000191200"/>
    </source>
</evidence>
<dbReference type="RefSeq" id="WP_071455984.1">
    <property type="nucleotide sequence ID" value="NZ_CP017267.1"/>
</dbReference>
<sequence>MYREKGRRICVRTGLVNNNKNNDMIVGVGLSDIETTENNLRLMVKECPVFLLALIEETLKMYLLIDRLSSVMEIFQSLSGEALSVD</sequence>
<dbReference type="AlphaFoldDB" id="A0A1J0A3B5"/>
<gene>
    <name evidence="1" type="ORF">BHY08_00290</name>
</gene>
<organism evidence="1 2">
    <name type="scientific">Vagococcus teuberi</name>
    <dbReference type="NCBI Taxonomy" id="519472"/>
    <lineage>
        <taxon>Bacteria</taxon>
        <taxon>Bacillati</taxon>
        <taxon>Bacillota</taxon>
        <taxon>Bacilli</taxon>
        <taxon>Lactobacillales</taxon>
        <taxon>Enterococcaceae</taxon>
        <taxon>Vagococcus</taxon>
    </lineage>
</organism>
<proteinExistence type="predicted"/>
<dbReference type="EMBL" id="CP017267">
    <property type="protein sequence ID" value="APB30421.1"/>
    <property type="molecule type" value="Genomic_DNA"/>
</dbReference>
<dbReference type="OrthoDB" id="9897059at2"/>
<reference evidence="1 2" key="1">
    <citation type="submission" date="2016-09" db="EMBL/GenBank/DDBJ databases">
        <title>Vagococcus teuberi sp. nov., isolated from the Malian artisanal sour milk fene.</title>
        <authorList>
            <person name="Wullschleger S."/>
            <person name="Seifert C."/>
            <person name="Baumgartner S."/>
            <person name="Lacroix C."/>
            <person name="Bonfoh B."/>
            <person name="Stevens M.J."/>
            <person name="Meile L."/>
        </authorList>
    </citation>
    <scope>NUCLEOTIDE SEQUENCE [LARGE SCALE GENOMIC DNA]</scope>
    <source>
        <strain evidence="1 2">DSM 21459</strain>
    </source>
</reference>
<protein>
    <submittedName>
        <fullName evidence="1">Uncharacterized protein</fullName>
    </submittedName>
</protein>
<keyword evidence="2" id="KW-1185">Reference proteome</keyword>
<evidence type="ECO:0000313" key="1">
    <source>
        <dbReference type="EMBL" id="APB30421.1"/>
    </source>
</evidence>
<accession>A0A1J0A3B5</accession>
<dbReference type="KEGG" id="vte:BHY08_00290"/>